<gene>
    <name evidence="4" type="ORF">HMPREF9624_00914</name>
</gene>
<feature type="chain" id="PRO_5003528237" description="3D domain-containing protein" evidence="2">
    <location>
        <begin position="29"/>
        <end position="175"/>
    </location>
</feature>
<comment type="caution">
    <text evidence="4">The sequence shown here is derived from an EMBL/GenBank/DDBJ whole genome shotgun (WGS) entry which is preliminary data.</text>
</comment>
<dbReference type="GO" id="GO:0019867">
    <property type="term" value="C:outer membrane"/>
    <property type="evidence" value="ECO:0007669"/>
    <property type="project" value="InterPro"/>
</dbReference>
<dbReference type="InterPro" id="IPR036908">
    <property type="entry name" value="RlpA-like_sf"/>
</dbReference>
<dbReference type="SUPFAM" id="SSF50685">
    <property type="entry name" value="Barwin-like endoglucanases"/>
    <property type="match status" value="1"/>
</dbReference>
<feature type="domain" description="3D" evidence="3">
    <location>
        <begin position="116"/>
        <end position="164"/>
    </location>
</feature>
<evidence type="ECO:0000256" key="1">
    <source>
        <dbReference type="ARBA" id="ARBA00022729"/>
    </source>
</evidence>
<dbReference type="PANTHER" id="PTHR39160">
    <property type="entry name" value="CELL WALL-BINDING PROTEIN YOCH"/>
    <property type="match status" value="1"/>
</dbReference>
<evidence type="ECO:0000259" key="3">
    <source>
        <dbReference type="Pfam" id="PF06725"/>
    </source>
</evidence>
<protein>
    <recommendedName>
        <fullName evidence="3">3D domain-containing protein</fullName>
    </recommendedName>
</protein>
<dbReference type="InterPro" id="IPR010611">
    <property type="entry name" value="3D_dom"/>
</dbReference>
<accession>G9WVI0</accession>
<dbReference type="Gene3D" id="2.40.40.10">
    <property type="entry name" value="RlpA-like domain"/>
    <property type="match status" value="1"/>
</dbReference>
<evidence type="ECO:0000313" key="5">
    <source>
        <dbReference type="Proteomes" id="UP000003527"/>
    </source>
</evidence>
<name>G9WVI0_9FIRM</name>
<proteinExistence type="predicted"/>
<dbReference type="EMBL" id="AFZD01000017">
    <property type="protein sequence ID" value="EHL11581.1"/>
    <property type="molecule type" value="Genomic_DNA"/>
</dbReference>
<dbReference type="RefSeq" id="WP_009536739.1">
    <property type="nucleotide sequence ID" value="NZ_JH414504.1"/>
</dbReference>
<dbReference type="InterPro" id="IPR051933">
    <property type="entry name" value="Resuscitation_pf_RpfB"/>
</dbReference>
<evidence type="ECO:0000256" key="2">
    <source>
        <dbReference type="SAM" id="SignalP"/>
    </source>
</evidence>
<dbReference type="Proteomes" id="UP000003527">
    <property type="component" value="Unassembled WGS sequence"/>
</dbReference>
<evidence type="ECO:0000313" key="4">
    <source>
        <dbReference type="EMBL" id="EHL11581.1"/>
    </source>
</evidence>
<dbReference type="GO" id="GO:0009254">
    <property type="term" value="P:peptidoglycan turnover"/>
    <property type="evidence" value="ECO:0007669"/>
    <property type="project" value="InterPro"/>
</dbReference>
<dbReference type="CDD" id="cd14667">
    <property type="entry name" value="3D_containing_proteins"/>
    <property type="match status" value="1"/>
</dbReference>
<keyword evidence="1 2" id="KW-0732">Signal</keyword>
<dbReference type="Pfam" id="PF06725">
    <property type="entry name" value="3D"/>
    <property type="match status" value="1"/>
</dbReference>
<dbReference type="PATRIC" id="fig|796944.3.peg.1645"/>
<organism evidence="4 5">
    <name type="scientific">Oribacterium asaccharolyticum ACB7</name>
    <dbReference type="NCBI Taxonomy" id="796944"/>
    <lineage>
        <taxon>Bacteria</taxon>
        <taxon>Bacillati</taxon>
        <taxon>Bacillota</taxon>
        <taxon>Clostridia</taxon>
        <taxon>Lachnospirales</taxon>
        <taxon>Lachnospiraceae</taxon>
        <taxon>Oribacterium</taxon>
    </lineage>
</organism>
<dbReference type="HOGENOM" id="CLU_1531036_0_0_9"/>
<sequence length="175" mass="19026">MYIEKRKMLVSAVLFCLFTLCSFKTVKAESVIGSYTTESLGDVLYFSTEGTEKTEVEKQAEKAVLEKDSGTDGSGVAGTALTPLGTFKITGYCPCYSCSEGYGRRTASGKLAKAGRTVAVDPRVIPLGTRLLIDGQEYIAEDVGGAVKNNHIDIFFDSHKVAHQTLRYTQVYRIG</sequence>
<dbReference type="InterPro" id="IPR059180">
    <property type="entry name" value="3D_YorM"/>
</dbReference>
<reference evidence="4 5" key="1">
    <citation type="submission" date="2011-08" db="EMBL/GenBank/DDBJ databases">
        <title>The Genome Sequence of Oribacterium sp. ACB7.</title>
        <authorList>
            <consortium name="The Broad Institute Genome Sequencing Platform"/>
            <person name="Earl A."/>
            <person name="Ward D."/>
            <person name="Feldgarden M."/>
            <person name="Gevers D."/>
            <person name="Sizova M."/>
            <person name="Hazen A."/>
            <person name="Epstein S."/>
            <person name="Young S.K."/>
            <person name="Zeng Q."/>
            <person name="Gargeya S."/>
            <person name="Fitzgerald M."/>
            <person name="Haas B."/>
            <person name="Abouelleil A."/>
            <person name="Alvarado L."/>
            <person name="Arachchi H.M."/>
            <person name="Berlin A."/>
            <person name="Brown A."/>
            <person name="Chapman S.B."/>
            <person name="Chen Z."/>
            <person name="Dunbar C."/>
            <person name="Freedman E."/>
            <person name="Gearin G."/>
            <person name="Gellesch M."/>
            <person name="Goldberg J."/>
            <person name="Griggs A."/>
            <person name="Gujja S."/>
            <person name="Heiman D."/>
            <person name="Howarth C."/>
            <person name="Larson L."/>
            <person name="Lui A."/>
            <person name="MacDonald P.J.P."/>
            <person name="Montmayeur A."/>
            <person name="Murphy C."/>
            <person name="Neiman D."/>
            <person name="Pearson M."/>
            <person name="Priest M."/>
            <person name="Roberts A."/>
            <person name="Saif S."/>
            <person name="Shea T."/>
            <person name="Shenoy N."/>
            <person name="Sisk P."/>
            <person name="Stolte C."/>
            <person name="Sykes S."/>
            <person name="Wortman J."/>
            <person name="Nusbaum C."/>
            <person name="Birren B."/>
        </authorList>
    </citation>
    <scope>NUCLEOTIDE SEQUENCE [LARGE SCALE GENOMIC DNA]</scope>
    <source>
        <strain evidence="4 5">ACB7</strain>
    </source>
</reference>
<dbReference type="PANTHER" id="PTHR39160:SF4">
    <property type="entry name" value="RESUSCITATION-PROMOTING FACTOR RPFB"/>
    <property type="match status" value="1"/>
</dbReference>
<dbReference type="AlphaFoldDB" id="G9WVI0"/>
<dbReference type="GO" id="GO:0004553">
    <property type="term" value="F:hydrolase activity, hydrolyzing O-glycosyl compounds"/>
    <property type="evidence" value="ECO:0007669"/>
    <property type="project" value="InterPro"/>
</dbReference>
<feature type="signal peptide" evidence="2">
    <location>
        <begin position="1"/>
        <end position="28"/>
    </location>
</feature>
<keyword evidence="5" id="KW-1185">Reference proteome</keyword>